<feature type="transmembrane region" description="Helical" evidence="1">
    <location>
        <begin position="20"/>
        <end position="42"/>
    </location>
</feature>
<feature type="transmembrane region" description="Helical" evidence="1">
    <location>
        <begin position="128"/>
        <end position="159"/>
    </location>
</feature>
<reference evidence="2 3" key="1">
    <citation type="submission" date="2013-03" db="EMBL/GenBank/DDBJ databases">
        <title>Salinisphaera hydrothermalis C41B8 Genome Sequencing.</title>
        <authorList>
            <person name="Li C."/>
            <person name="Lai Q."/>
            <person name="Shao Z."/>
        </authorList>
    </citation>
    <scope>NUCLEOTIDE SEQUENCE [LARGE SCALE GENOMIC DNA]</scope>
    <source>
        <strain evidence="2 3">C41B8</strain>
    </source>
</reference>
<dbReference type="EMBL" id="APNK01000024">
    <property type="protein sequence ID" value="KEZ76695.1"/>
    <property type="molecule type" value="Genomic_DNA"/>
</dbReference>
<proteinExistence type="predicted"/>
<dbReference type="NCBIfam" id="TIGR03747">
    <property type="entry name" value="conj_TIGR03747"/>
    <property type="match status" value="1"/>
</dbReference>
<evidence type="ECO:0008006" key="4">
    <source>
        <dbReference type="Google" id="ProtNLM"/>
    </source>
</evidence>
<evidence type="ECO:0000313" key="2">
    <source>
        <dbReference type="EMBL" id="KEZ76695.1"/>
    </source>
</evidence>
<dbReference type="RefSeq" id="WP_037339335.1">
    <property type="nucleotide sequence ID" value="NZ_APNK01000024.1"/>
</dbReference>
<sequence>MATQAETTQTKARRPTLFGWMLSLPFRIVAVVVISILTSITIEWLGIYFGWWDLPGAQHAQHMFSHELGWIDTEFTRSLLVSNPAATGQNVLAWVYQTVFVSTGITGWFDAHADGDGLAHTIAIYSQAGLAVCLVVLIRVFILALTIPLFVMAAFVAIVDGLVRRDLRRFGAGRESAFIYHHAKRITGPVFVLGWLAYLSLPFSIHPNLFLVPCAAGFGVLVSVTVGSFKKYL</sequence>
<comment type="caution">
    <text evidence="2">The sequence shown here is derived from an EMBL/GenBank/DDBJ whole genome shotgun (WGS) entry which is preliminary data.</text>
</comment>
<dbReference type="eggNOG" id="ENOG502Z7W5">
    <property type="taxonomic scope" value="Bacteria"/>
</dbReference>
<evidence type="ECO:0000256" key="1">
    <source>
        <dbReference type="SAM" id="Phobius"/>
    </source>
</evidence>
<dbReference type="OrthoDB" id="8443503at2"/>
<dbReference type="Pfam" id="PF14348">
    <property type="entry name" value="DtrJ-like"/>
    <property type="match status" value="1"/>
</dbReference>
<dbReference type="InterPro" id="IPR022266">
    <property type="entry name" value="DtrJ-like"/>
</dbReference>
<keyword evidence="1" id="KW-0472">Membrane</keyword>
<keyword evidence="3" id="KW-1185">Reference proteome</keyword>
<dbReference type="AlphaFoldDB" id="A0A084IJ11"/>
<accession>A0A084IJ11</accession>
<feature type="transmembrane region" description="Helical" evidence="1">
    <location>
        <begin position="209"/>
        <end position="229"/>
    </location>
</feature>
<evidence type="ECO:0000313" key="3">
    <source>
        <dbReference type="Proteomes" id="UP000028302"/>
    </source>
</evidence>
<feature type="transmembrane region" description="Helical" evidence="1">
    <location>
        <begin position="186"/>
        <end position="203"/>
    </location>
</feature>
<dbReference type="PATRIC" id="fig|1304275.5.peg.2823"/>
<name>A0A084IJ11_SALHC</name>
<organism evidence="2 3">
    <name type="scientific">Salinisphaera hydrothermalis (strain C41B8)</name>
    <dbReference type="NCBI Taxonomy" id="1304275"/>
    <lineage>
        <taxon>Bacteria</taxon>
        <taxon>Pseudomonadati</taxon>
        <taxon>Pseudomonadota</taxon>
        <taxon>Gammaproteobacteria</taxon>
        <taxon>Salinisphaerales</taxon>
        <taxon>Salinisphaeraceae</taxon>
        <taxon>Salinisphaera</taxon>
    </lineage>
</organism>
<protein>
    <recommendedName>
        <fullName evidence="4">Integrating conjugative element membrane protein</fullName>
    </recommendedName>
</protein>
<gene>
    <name evidence="2" type="ORF">C41B8_13810</name>
</gene>
<dbReference type="Proteomes" id="UP000028302">
    <property type="component" value="Unassembled WGS sequence"/>
</dbReference>
<keyword evidence="1" id="KW-1133">Transmembrane helix</keyword>
<dbReference type="STRING" id="1304275.C41B8_13810"/>
<keyword evidence="1" id="KW-0812">Transmembrane</keyword>